<name>A0A0T9L9I4_YERKR</name>
<proteinExistence type="predicted"/>
<organism evidence="1 2">
    <name type="scientific">Yersinia kristensenii</name>
    <dbReference type="NCBI Taxonomy" id="28152"/>
    <lineage>
        <taxon>Bacteria</taxon>
        <taxon>Pseudomonadati</taxon>
        <taxon>Pseudomonadota</taxon>
        <taxon>Gammaproteobacteria</taxon>
        <taxon>Enterobacterales</taxon>
        <taxon>Yersiniaceae</taxon>
        <taxon>Yersinia</taxon>
    </lineage>
</organism>
<dbReference type="Proteomes" id="UP000045824">
    <property type="component" value="Unassembled WGS sequence"/>
</dbReference>
<evidence type="ECO:0000313" key="1">
    <source>
        <dbReference type="EMBL" id="CNE70692.1"/>
    </source>
</evidence>
<dbReference type="AlphaFoldDB" id="A0A0T9L9I4"/>
<reference evidence="1 2" key="1">
    <citation type="submission" date="2015-03" db="EMBL/GenBank/DDBJ databases">
        <authorList>
            <person name="Murphy D."/>
        </authorList>
    </citation>
    <scope>NUCLEOTIDE SEQUENCE [LARGE SCALE GENOMIC DNA]</scope>
    <source>
        <strain evidence="1 2">FCF326</strain>
    </source>
</reference>
<dbReference type="RefSeq" id="WP_050119359.1">
    <property type="nucleotide sequence ID" value="NZ_CAWMAB010000007.1"/>
</dbReference>
<sequence length="156" mass="17648">MRQVQIVPATPEHAAALLPRVRQADIDEFYAAALMSPEEVIQRSMAASTICFAGLVDGEVIALFGVVPASILTGFGVPWLVATDSMERYQVTFLRHCRPVVRHMLSVYPRLENFIDARNYTAKIWLRWLGFTIDDPIPYGALKLPFHHFELRANHV</sequence>
<dbReference type="InterPro" id="IPR016181">
    <property type="entry name" value="Acyl_CoA_acyltransferase"/>
</dbReference>
<protein>
    <recommendedName>
        <fullName evidence="3">DUF2833 domain-containing protein</fullName>
    </recommendedName>
</protein>
<dbReference type="SUPFAM" id="SSF55729">
    <property type="entry name" value="Acyl-CoA N-acyltransferases (Nat)"/>
    <property type="match status" value="1"/>
</dbReference>
<dbReference type="EMBL" id="CPYI01000007">
    <property type="protein sequence ID" value="CNE70692.1"/>
    <property type="molecule type" value="Genomic_DNA"/>
</dbReference>
<accession>A0A0T9L9I4</accession>
<evidence type="ECO:0000313" key="2">
    <source>
        <dbReference type="Proteomes" id="UP000045824"/>
    </source>
</evidence>
<gene>
    <name evidence="1" type="ORF">ERS008491_02032</name>
</gene>
<evidence type="ECO:0008006" key="3">
    <source>
        <dbReference type="Google" id="ProtNLM"/>
    </source>
</evidence>